<dbReference type="EMBL" id="JAIWYP010000006">
    <property type="protein sequence ID" value="KAH3807043.1"/>
    <property type="molecule type" value="Genomic_DNA"/>
</dbReference>
<feature type="transmembrane region" description="Helical" evidence="8">
    <location>
        <begin position="39"/>
        <end position="59"/>
    </location>
</feature>
<dbReference type="GO" id="GO:0005886">
    <property type="term" value="C:plasma membrane"/>
    <property type="evidence" value="ECO:0007669"/>
    <property type="project" value="TreeGrafter"/>
</dbReference>
<accession>A0A9D4G1Q9</accession>
<feature type="chain" id="PRO_5038832842" description="Membrane magnesium transporter" evidence="9">
    <location>
        <begin position="22"/>
        <end position="122"/>
    </location>
</feature>
<proteinExistence type="inferred from homology"/>
<evidence type="ECO:0000256" key="9">
    <source>
        <dbReference type="SAM" id="SignalP"/>
    </source>
</evidence>
<evidence type="ECO:0000256" key="2">
    <source>
        <dbReference type="ARBA" id="ARBA00006109"/>
    </source>
</evidence>
<dbReference type="AlphaFoldDB" id="A0A9D4G1Q9"/>
<dbReference type="GO" id="GO:0022890">
    <property type="term" value="F:inorganic cation transmembrane transporter activity"/>
    <property type="evidence" value="ECO:0007669"/>
    <property type="project" value="TreeGrafter"/>
</dbReference>
<keyword evidence="8" id="KW-0813">Transport</keyword>
<evidence type="ECO:0000256" key="8">
    <source>
        <dbReference type="RuleBase" id="RU367002"/>
    </source>
</evidence>
<gene>
    <name evidence="10" type="ORF">DPMN_135376</name>
</gene>
<dbReference type="GO" id="GO:0000139">
    <property type="term" value="C:Golgi membrane"/>
    <property type="evidence" value="ECO:0007669"/>
    <property type="project" value="UniProtKB-SubCell"/>
</dbReference>
<keyword evidence="7 8" id="KW-0472">Membrane</keyword>
<dbReference type="GO" id="GO:0072546">
    <property type="term" value="C:EMC complex"/>
    <property type="evidence" value="ECO:0007669"/>
    <property type="project" value="UniProtKB-UniRule"/>
</dbReference>
<dbReference type="Proteomes" id="UP000828390">
    <property type="component" value="Unassembled WGS sequence"/>
</dbReference>
<protein>
    <recommendedName>
        <fullName evidence="8">Membrane magnesium transporter</fullName>
    </recommendedName>
</protein>
<comment type="function">
    <text evidence="8">Part of the endoplasmic reticulum membrane protein complex (EMC) that enables the energy-independent insertion into endoplasmic reticulum membranes of newly synthesized membrane proteins. May be involved in Mg(2+) transport.</text>
</comment>
<evidence type="ECO:0000256" key="1">
    <source>
        <dbReference type="ARBA" id="ARBA00004477"/>
    </source>
</evidence>
<comment type="caution">
    <text evidence="8">Lacks conserved residue(s) required for the propagation of feature annotation.</text>
</comment>
<keyword evidence="4 8" id="KW-0812">Transmembrane</keyword>
<dbReference type="Pfam" id="PF10270">
    <property type="entry name" value="MMgT"/>
    <property type="match status" value="1"/>
</dbReference>
<keyword evidence="5 8" id="KW-0256">Endoplasmic reticulum</keyword>
<evidence type="ECO:0000256" key="3">
    <source>
        <dbReference type="ARBA" id="ARBA00011276"/>
    </source>
</evidence>
<organism evidence="10 11">
    <name type="scientific">Dreissena polymorpha</name>
    <name type="common">Zebra mussel</name>
    <name type="synonym">Mytilus polymorpha</name>
    <dbReference type="NCBI Taxonomy" id="45954"/>
    <lineage>
        <taxon>Eukaryota</taxon>
        <taxon>Metazoa</taxon>
        <taxon>Spiralia</taxon>
        <taxon>Lophotrochozoa</taxon>
        <taxon>Mollusca</taxon>
        <taxon>Bivalvia</taxon>
        <taxon>Autobranchia</taxon>
        <taxon>Heteroconchia</taxon>
        <taxon>Euheterodonta</taxon>
        <taxon>Imparidentia</taxon>
        <taxon>Neoheterodontei</taxon>
        <taxon>Myida</taxon>
        <taxon>Dreissenoidea</taxon>
        <taxon>Dreissenidae</taxon>
        <taxon>Dreissena</taxon>
    </lineage>
</organism>
<comment type="caution">
    <text evidence="10">The sequence shown here is derived from an EMBL/GenBank/DDBJ whole genome shotgun (WGS) entry which is preliminary data.</text>
</comment>
<dbReference type="PANTHER" id="PTHR21181">
    <property type="match status" value="1"/>
</dbReference>
<dbReference type="InterPro" id="IPR018937">
    <property type="entry name" value="MMgT"/>
</dbReference>
<evidence type="ECO:0000313" key="11">
    <source>
        <dbReference type="Proteomes" id="UP000828390"/>
    </source>
</evidence>
<comment type="similarity">
    <text evidence="2 8">Belongs to the membrane magnesium transporter (TC 1.A.67) family.</text>
</comment>
<evidence type="ECO:0000256" key="7">
    <source>
        <dbReference type="ARBA" id="ARBA00023136"/>
    </source>
</evidence>
<evidence type="ECO:0000256" key="6">
    <source>
        <dbReference type="ARBA" id="ARBA00022989"/>
    </source>
</evidence>
<sequence length="122" mass="14007">MNFYTCCVFIGLLALLHAAYSAAQHRSYLRLTEQEFTHLPWDIIIQCMASLILVVYGTVHIAGNFREIRASADLDHKTWDMLGNRQGFLSFNHRGKALYRKNSAGINLKQRQLFLCIMQCAI</sequence>
<feature type="signal peptide" evidence="9">
    <location>
        <begin position="1"/>
        <end position="21"/>
    </location>
</feature>
<evidence type="ECO:0000313" key="10">
    <source>
        <dbReference type="EMBL" id="KAH3807043.1"/>
    </source>
</evidence>
<reference evidence="10" key="1">
    <citation type="journal article" date="2019" name="bioRxiv">
        <title>The Genome of the Zebra Mussel, Dreissena polymorpha: A Resource for Invasive Species Research.</title>
        <authorList>
            <person name="McCartney M.A."/>
            <person name="Auch B."/>
            <person name="Kono T."/>
            <person name="Mallez S."/>
            <person name="Zhang Y."/>
            <person name="Obille A."/>
            <person name="Becker A."/>
            <person name="Abrahante J.E."/>
            <person name="Garbe J."/>
            <person name="Badalamenti J.P."/>
            <person name="Herman A."/>
            <person name="Mangelson H."/>
            <person name="Liachko I."/>
            <person name="Sullivan S."/>
            <person name="Sone E.D."/>
            <person name="Koren S."/>
            <person name="Silverstein K.A.T."/>
            <person name="Beckman K.B."/>
            <person name="Gohl D.M."/>
        </authorList>
    </citation>
    <scope>NUCLEOTIDE SEQUENCE</scope>
    <source>
        <strain evidence="10">Duluth1</strain>
        <tissue evidence="10">Whole animal</tissue>
    </source>
</reference>
<comment type="subunit">
    <text evidence="3">Component of the ER membrane protein complex (EMC).</text>
</comment>
<keyword evidence="8" id="KW-0967">Endosome</keyword>
<keyword evidence="9" id="KW-0732">Signal</keyword>
<keyword evidence="6 8" id="KW-1133">Transmembrane helix</keyword>
<evidence type="ECO:0000256" key="4">
    <source>
        <dbReference type="ARBA" id="ARBA00022692"/>
    </source>
</evidence>
<dbReference type="GO" id="GO:0031901">
    <property type="term" value="C:early endosome membrane"/>
    <property type="evidence" value="ECO:0007669"/>
    <property type="project" value="UniProtKB-SubCell"/>
</dbReference>
<keyword evidence="8" id="KW-0333">Golgi apparatus</keyword>
<name>A0A9D4G1Q9_DREPO</name>
<keyword evidence="11" id="KW-1185">Reference proteome</keyword>
<dbReference type="PANTHER" id="PTHR21181:SF7">
    <property type="entry name" value="ER MEMBRANE PROTEIN COMPLEX SUBUNIT 5"/>
    <property type="match status" value="1"/>
</dbReference>
<keyword evidence="8" id="KW-0460">Magnesium</keyword>
<comment type="subcellular location">
    <subcellularLocation>
        <location evidence="1">Endoplasmic reticulum membrane</location>
        <topology evidence="1">Multi-pass membrane protein</topology>
    </subcellularLocation>
    <subcellularLocation>
        <location evidence="8">Golgi apparatus membrane</location>
        <topology evidence="8">Multi-pass membrane protein</topology>
    </subcellularLocation>
    <subcellularLocation>
        <location evidence="8">Early endosome membrane</location>
        <topology evidence="8">Multi-pass membrane protein</topology>
    </subcellularLocation>
</comment>
<reference evidence="10" key="2">
    <citation type="submission" date="2020-11" db="EMBL/GenBank/DDBJ databases">
        <authorList>
            <person name="McCartney M.A."/>
            <person name="Auch B."/>
            <person name="Kono T."/>
            <person name="Mallez S."/>
            <person name="Becker A."/>
            <person name="Gohl D.M."/>
            <person name="Silverstein K.A.T."/>
            <person name="Koren S."/>
            <person name="Bechman K.B."/>
            <person name="Herman A."/>
            <person name="Abrahante J.E."/>
            <person name="Garbe J."/>
        </authorList>
    </citation>
    <scope>NUCLEOTIDE SEQUENCE</scope>
    <source>
        <strain evidence="10">Duluth1</strain>
        <tissue evidence="10">Whole animal</tissue>
    </source>
</reference>
<evidence type="ECO:0000256" key="5">
    <source>
        <dbReference type="ARBA" id="ARBA00022824"/>
    </source>
</evidence>